<dbReference type="PANTHER" id="PTHR48111">
    <property type="entry name" value="REGULATOR OF RPOS"/>
    <property type="match status" value="1"/>
</dbReference>
<feature type="modified residue" description="4-aspartylphosphate" evidence="2">
    <location>
        <position position="52"/>
    </location>
</feature>
<accession>A0A1H9JSL7</accession>
<keyword evidence="2" id="KW-0597">Phosphoprotein</keyword>
<dbReference type="GO" id="GO:0032993">
    <property type="term" value="C:protein-DNA complex"/>
    <property type="evidence" value="ECO:0007669"/>
    <property type="project" value="TreeGrafter"/>
</dbReference>
<dbReference type="OrthoDB" id="9802426at2"/>
<dbReference type="Pfam" id="PF00072">
    <property type="entry name" value="Response_reg"/>
    <property type="match status" value="1"/>
</dbReference>
<dbReference type="InterPro" id="IPR001867">
    <property type="entry name" value="OmpR/PhoB-type_DNA-bd"/>
</dbReference>
<dbReference type="Gene3D" id="1.10.10.10">
    <property type="entry name" value="Winged helix-like DNA-binding domain superfamily/Winged helix DNA-binding domain"/>
    <property type="match status" value="1"/>
</dbReference>
<dbReference type="InterPro" id="IPR011006">
    <property type="entry name" value="CheY-like_superfamily"/>
</dbReference>
<dbReference type="RefSeq" id="WP_092676598.1">
    <property type="nucleotide sequence ID" value="NZ_FOGC01000008.1"/>
</dbReference>
<dbReference type="Gene3D" id="6.10.250.690">
    <property type="match status" value="1"/>
</dbReference>
<proteinExistence type="predicted"/>
<dbReference type="SMART" id="SM00448">
    <property type="entry name" value="REC"/>
    <property type="match status" value="1"/>
</dbReference>
<dbReference type="SUPFAM" id="SSF52172">
    <property type="entry name" value="CheY-like"/>
    <property type="match status" value="1"/>
</dbReference>
<dbReference type="Proteomes" id="UP000242515">
    <property type="component" value="Unassembled WGS sequence"/>
</dbReference>
<evidence type="ECO:0000259" key="5">
    <source>
        <dbReference type="PROSITE" id="PS51755"/>
    </source>
</evidence>
<dbReference type="InterPro" id="IPR039420">
    <property type="entry name" value="WalR-like"/>
</dbReference>
<dbReference type="InterPro" id="IPR001789">
    <property type="entry name" value="Sig_transdc_resp-reg_receiver"/>
</dbReference>
<protein>
    <submittedName>
        <fullName evidence="6">Two-component system, OmpR family, KDP operon response regulator KdpE</fullName>
    </submittedName>
</protein>
<evidence type="ECO:0000313" key="6">
    <source>
        <dbReference type="EMBL" id="SEQ89991.1"/>
    </source>
</evidence>
<dbReference type="PANTHER" id="PTHR48111:SF50">
    <property type="entry name" value="KDP OPERON TRANSCRIPTIONAL REGULATORY PROTEIN KDPE"/>
    <property type="match status" value="1"/>
</dbReference>
<feature type="domain" description="Response regulatory" evidence="4">
    <location>
        <begin position="3"/>
        <end position="116"/>
    </location>
</feature>
<dbReference type="EMBL" id="FOGC01000008">
    <property type="protein sequence ID" value="SEQ89991.1"/>
    <property type="molecule type" value="Genomic_DNA"/>
</dbReference>
<evidence type="ECO:0000256" key="3">
    <source>
        <dbReference type="PROSITE-ProRule" id="PRU01091"/>
    </source>
</evidence>
<dbReference type="Pfam" id="PF00486">
    <property type="entry name" value="Trans_reg_C"/>
    <property type="match status" value="1"/>
</dbReference>
<dbReference type="PROSITE" id="PS51755">
    <property type="entry name" value="OMPR_PHOB"/>
    <property type="match status" value="1"/>
</dbReference>
<feature type="domain" description="OmpR/PhoB-type" evidence="5">
    <location>
        <begin position="124"/>
        <end position="222"/>
    </location>
</feature>
<dbReference type="Gene3D" id="3.40.50.2300">
    <property type="match status" value="1"/>
</dbReference>
<dbReference type="SMART" id="SM00862">
    <property type="entry name" value="Trans_reg_C"/>
    <property type="match status" value="1"/>
</dbReference>
<dbReference type="GO" id="GO:0006355">
    <property type="term" value="P:regulation of DNA-templated transcription"/>
    <property type="evidence" value="ECO:0007669"/>
    <property type="project" value="InterPro"/>
</dbReference>
<evidence type="ECO:0000256" key="2">
    <source>
        <dbReference type="PROSITE-ProRule" id="PRU00169"/>
    </source>
</evidence>
<feature type="DNA-binding region" description="OmpR/PhoB-type" evidence="3">
    <location>
        <begin position="124"/>
        <end position="222"/>
    </location>
</feature>
<keyword evidence="1 3" id="KW-0238">DNA-binding</keyword>
<dbReference type="PROSITE" id="PS50110">
    <property type="entry name" value="RESPONSE_REGULATORY"/>
    <property type="match status" value="1"/>
</dbReference>
<sequence>MTTYLIIEDEVQISRYLKRILAAEHVKILHAETLHHGLALAAARPPDLVLLDLGLPDGEGLDFIQQFRTWSDKPIIVLSARHEESVKIMALDRGADDYLTKPFGVGELQARVRVALRRRQPNADTVKRFGEIELDLEAHTVKRAGEIIHLTAMEYKLLELLIRHAGKVLTQHFILSSLWGPNAEDSQYLRVYIGHLRKKLEPDPRRPQHFITENGVGYRFVE</sequence>
<dbReference type="STRING" id="988801.SAMN05216522_10855"/>
<name>A0A1H9JSL7_9GAMM</name>
<gene>
    <name evidence="6" type="ORF">SAMN05216522_10855</name>
</gene>
<keyword evidence="7" id="KW-1185">Reference proteome</keyword>
<evidence type="ECO:0000259" key="4">
    <source>
        <dbReference type="PROSITE" id="PS50110"/>
    </source>
</evidence>
<dbReference type="GO" id="GO:0000976">
    <property type="term" value="F:transcription cis-regulatory region binding"/>
    <property type="evidence" value="ECO:0007669"/>
    <property type="project" value="TreeGrafter"/>
</dbReference>
<dbReference type="GO" id="GO:0005829">
    <property type="term" value="C:cytosol"/>
    <property type="evidence" value="ECO:0007669"/>
    <property type="project" value="TreeGrafter"/>
</dbReference>
<evidence type="ECO:0000256" key="1">
    <source>
        <dbReference type="ARBA" id="ARBA00023125"/>
    </source>
</evidence>
<organism evidence="6 7">
    <name type="scientific">Rosenbergiella nectarea</name>
    <dbReference type="NCBI Taxonomy" id="988801"/>
    <lineage>
        <taxon>Bacteria</taxon>
        <taxon>Pseudomonadati</taxon>
        <taxon>Pseudomonadota</taxon>
        <taxon>Gammaproteobacteria</taxon>
        <taxon>Enterobacterales</taxon>
        <taxon>Erwiniaceae</taxon>
        <taxon>Rosenbergiella</taxon>
    </lineage>
</organism>
<evidence type="ECO:0000313" key="7">
    <source>
        <dbReference type="Proteomes" id="UP000242515"/>
    </source>
</evidence>
<dbReference type="InterPro" id="IPR036388">
    <property type="entry name" value="WH-like_DNA-bd_sf"/>
</dbReference>
<reference evidence="7" key="1">
    <citation type="submission" date="2016-10" db="EMBL/GenBank/DDBJ databases">
        <authorList>
            <person name="Varghese N."/>
            <person name="Submissions S."/>
        </authorList>
    </citation>
    <scope>NUCLEOTIDE SEQUENCE [LARGE SCALE GENOMIC DNA]</scope>
    <source>
        <strain evidence="7">8N4</strain>
    </source>
</reference>
<dbReference type="AlphaFoldDB" id="A0A1H9JSL7"/>
<dbReference type="CDD" id="cd00383">
    <property type="entry name" value="trans_reg_C"/>
    <property type="match status" value="1"/>
</dbReference>
<dbReference type="GO" id="GO:0000156">
    <property type="term" value="F:phosphorelay response regulator activity"/>
    <property type="evidence" value="ECO:0007669"/>
    <property type="project" value="TreeGrafter"/>
</dbReference>